<accession>A0AAV9NW30</accession>
<dbReference type="InterPro" id="IPR045134">
    <property type="entry name" value="UHRF1/2-like"/>
</dbReference>
<keyword evidence="1 2" id="KW-0539">Nucleus</keyword>
<evidence type="ECO:0000256" key="2">
    <source>
        <dbReference type="PROSITE-ProRule" id="PRU00358"/>
    </source>
</evidence>
<dbReference type="Gene3D" id="2.30.280.10">
    <property type="entry name" value="SRA-YDG"/>
    <property type="match status" value="1"/>
</dbReference>
<comment type="subcellular location">
    <subcellularLocation>
        <location evidence="2">Nucleus</location>
    </subcellularLocation>
</comment>
<dbReference type="PANTHER" id="PTHR14140">
    <property type="entry name" value="E3 UBIQUITIN-PROTEIN LIGASE UHRF-RELATED"/>
    <property type="match status" value="1"/>
</dbReference>
<evidence type="ECO:0000313" key="5">
    <source>
        <dbReference type="EMBL" id="KAK5162899.1"/>
    </source>
</evidence>
<sequence>MAEAKVKLERDDTPMTDVDDWTLVDVPAVDPATTKLQMDHIKTERESLKQVLIKSKQTKGFPNPTQEQLGLLKRLDDFLVWLELKLHMTPEVERETKVGSFVNQVYNPMLCLPQAYAAKVEALHKTWLASNWGEVKKEVKRESDSDSAVEGSESPPKRARASAPGYTTSHLPPPQDPLWGLNGIMHGIAIRTGADGRRSNFTDPRYKREKREAKVFGHNGLENGAWYPFRLNAIFHGAHGASQAGISGDLQTGAYSIVVSNLYHEFDEDLGNTIVYCGAGGNDNIDPNRAAKSTGTEALRASRQNGQSVRVLRTASGRSAWAPRAGLRYDGLYRVVSVNNTQRNRLGGMVETFKLVRLDNQQPIDLSRPTAQEVRDLERVPSTTIGASWTSKRE</sequence>
<dbReference type="Proteomes" id="UP001337655">
    <property type="component" value="Unassembled WGS sequence"/>
</dbReference>
<evidence type="ECO:0000256" key="3">
    <source>
        <dbReference type="SAM" id="MobiDB-lite"/>
    </source>
</evidence>
<feature type="region of interest" description="Disordered" evidence="3">
    <location>
        <begin position="139"/>
        <end position="172"/>
    </location>
</feature>
<dbReference type="EMBL" id="JAVRRT010000031">
    <property type="protein sequence ID" value="KAK5162899.1"/>
    <property type="molecule type" value="Genomic_DNA"/>
</dbReference>
<evidence type="ECO:0000256" key="1">
    <source>
        <dbReference type="ARBA" id="ARBA00023242"/>
    </source>
</evidence>
<dbReference type="GO" id="GO:0044027">
    <property type="term" value="P:negative regulation of gene expression via chromosomal CpG island methylation"/>
    <property type="evidence" value="ECO:0007669"/>
    <property type="project" value="TreeGrafter"/>
</dbReference>
<organism evidence="5 6">
    <name type="scientific">Saxophila tyrrhenica</name>
    <dbReference type="NCBI Taxonomy" id="1690608"/>
    <lineage>
        <taxon>Eukaryota</taxon>
        <taxon>Fungi</taxon>
        <taxon>Dikarya</taxon>
        <taxon>Ascomycota</taxon>
        <taxon>Pezizomycotina</taxon>
        <taxon>Dothideomycetes</taxon>
        <taxon>Dothideomycetidae</taxon>
        <taxon>Mycosphaerellales</taxon>
        <taxon>Extremaceae</taxon>
        <taxon>Saxophila</taxon>
    </lineage>
</organism>
<name>A0AAV9NW30_9PEZI</name>
<dbReference type="GO" id="GO:0061630">
    <property type="term" value="F:ubiquitin protein ligase activity"/>
    <property type="evidence" value="ECO:0007669"/>
    <property type="project" value="TreeGrafter"/>
</dbReference>
<proteinExistence type="predicted"/>
<evidence type="ECO:0000313" key="6">
    <source>
        <dbReference type="Proteomes" id="UP001337655"/>
    </source>
</evidence>
<dbReference type="GeneID" id="89932380"/>
<dbReference type="PANTHER" id="PTHR14140:SF27">
    <property type="entry name" value="OS04G0289800 PROTEIN"/>
    <property type="match status" value="1"/>
</dbReference>
<dbReference type="InterPro" id="IPR036987">
    <property type="entry name" value="SRA-YDG_sf"/>
</dbReference>
<keyword evidence="6" id="KW-1185">Reference proteome</keyword>
<dbReference type="GO" id="GO:0016567">
    <property type="term" value="P:protein ubiquitination"/>
    <property type="evidence" value="ECO:0007669"/>
    <property type="project" value="TreeGrafter"/>
</dbReference>
<dbReference type="RefSeq" id="XP_064653498.1">
    <property type="nucleotide sequence ID" value="XM_064808272.1"/>
</dbReference>
<feature type="domain" description="YDG" evidence="4">
    <location>
        <begin position="216"/>
        <end position="357"/>
    </location>
</feature>
<dbReference type="SMART" id="SM00466">
    <property type="entry name" value="SRA"/>
    <property type="match status" value="1"/>
</dbReference>
<dbReference type="Pfam" id="PF02182">
    <property type="entry name" value="SAD_SRA"/>
    <property type="match status" value="1"/>
</dbReference>
<gene>
    <name evidence="5" type="ORF">LTR77_011060</name>
</gene>
<reference evidence="5 6" key="1">
    <citation type="submission" date="2023-08" db="EMBL/GenBank/DDBJ databases">
        <title>Black Yeasts Isolated from many extreme environments.</title>
        <authorList>
            <person name="Coleine C."/>
            <person name="Stajich J.E."/>
            <person name="Selbmann L."/>
        </authorList>
    </citation>
    <scope>NUCLEOTIDE SEQUENCE [LARGE SCALE GENOMIC DNA]</scope>
    <source>
        <strain evidence="5 6">CCFEE 5935</strain>
    </source>
</reference>
<dbReference type="InterPro" id="IPR015947">
    <property type="entry name" value="PUA-like_sf"/>
</dbReference>
<dbReference type="SUPFAM" id="SSF88697">
    <property type="entry name" value="PUA domain-like"/>
    <property type="match status" value="1"/>
</dbReference>
<dbReference type="PROSITE" id="PS51015">
    <property type="entry name" value="YDG"/>
    <property type="match status" value="1"/>
</dbReference>
<protein>
    <recommendedName>
        <fullName evidence="4">YDG domain-containing protein</fullName>
    </recommendedName>
</protein>
<comment type="caution">
    <text evidence="5">The sequence shown here is derived from an EMBL/GenBank/DDBJ whole genome shotgun (WGS) entry which is preliminary data.</text>
</comment>
<dbReference type="GO" id="GO:0005634">
    <property type="term" value="C:nucleus"/>
    <property type="evidence" value="ECO:0007669"/>
    <property type="project" value="UniProtKB-SubCell"/>
</dbReference>
<dbReference type="AlphaFoldDB" id="A0AAV9NW30"/>
<dbReference type="InterPro" id="IPR003105">
    <property type="entry name" value="SRA_YDG"/>
</dbReference>
<evidence type="ECO:0000259" key="4">
    <source>
        <dbReference type="PROSITE" id="PS51015"/>
    </source>
</evidence>